<evidence type="ECO:0000259" key="3">
    <source>
        <dbReference type="PROSITE" id="PS50042"/>
    </source>
</evidence>
<sequence>MFQDNAIHNINLSFGPKQQTANPKVCYKETPDSHISLQSEGLLSPFPESSPSNWQRKKITYQNSFNTLDKQHIFQLQQTLRPKAQTSQMTKFLKVTKIMSIVQRFKSNLFLNTYILPKKSKEQFSKKEKYLNTFVQNDSKKRNLQSKQIPLISPSSPISQIFDMLSIIVQLMALWIISIMAVFTNLDDNQAQIIIFTVVFLIFELIFQLNRAIIIQGLIIEDRSIIFQNFVKQSSFLYSLEIIICVYITFNKNFLQQKGAFLLLILLAVIIGRILQQYDNLIDTLYQLSIPSDLLDLITLIISIYYFAHFIACCWLYCGLLQEENGSWITYYELSNQDIWIKYSTSFYWATMTMVTVGYGDITPKNQTEMIFCDIAMFLSSCVFAYSMNSIGIILKNINDKKVNYKKSTIILNQYMKKNDISNHIQDKIRNYLKYQINNEYNEIQKDAIKILKQLPKGIEQEISQNINNRILQKIKVFDQFTKWTKSELIDKIELISYTPGEYIFHQDTSQNIELCYVYQGSVDILEEYSQQNIQQLKQGEVFGEFQFFSGFNPQTSAISNGFSIIAKIKRQTFLKILQDVKQDQEKFHQIKDRIILYKDYSDLMISCKFCKKISHIFYQCPMLSYQPDMESKLKKEELCPQEQNRFPFKRVISRKKNSLFFQKETFDKIKEYQEINGIDYIEDNLQSEIQTNSFIEEQLYQVNEIQQNMTNIFLMHKNSQMMTRNSRLSINQNHFGFCRPSIAQTFKEKQNNKSNQNQLTISNHNSPPKNQVGSKGSTKWNMLDNFIDQLQFHYLDIDCLQEYEIYMKHNNFKQVIKELNQRPKYIRQMLKLSKYSFNYYVKVMAIKMREYLNEDEIIENVFSKSLRKNQ</sequence>
<keyword evidence="2" id="KW-1133">Transmembrane helix</keyword>
<dbReference type="GO" id="GO:0035725">
    <property type="term" value="P:sodium ion transmembrane transport"/>
    <property type="evidence" value="ECO:0007669"/>
    <property type="project" value="TreeGrafter"/>
</dbReference>
<dbReference type="OrthoDB" id="426293at2759"/>
<evidence type="ECO:0000256" key="1">
    <source>
        <dbReference type="SAM" id="MobiDB-lite"/>
    </source>
</evidence>
<keyword evidence="2" id="KW-0812">Transmembrane</keyword>
<feature type="domain" description="Cyclic nucleotide-binding" evidence="3">
    <location>
        <begin position="477"/>
        <end position="578"/>
    </location>
</feature>
<dbReference type="CDD" id="cd00038">
    <property type="entry name" value="CAP_ED"/>
    <property type="match status" value="1"/>
</dbReference>
<dbReference type="EMBL" id="CAJJDN010000024">
    <property type="protein sequence ID" value="CAD8068582.1"/>
    <property type="molecule type" value="Genomic_DNA"/>
</dbReference>
<feature type="region of interest" description="Disordered" evidence="1">
    <location>
        <begin position="751"/>
        <end position="776"/>
    </location>
</feature>
<evidence type="ECO:0000313" key="4">
    <source>
        <dbReference type="EMBL" id="CAD8068582.1"/>
    </source>
</evidence>
<dbReference type="GO" id="GO:0003254">
    <property type="term" value="P:regulation of membrane depolarization"/>
    <property type="evidence" value="ECO:0007669"/>
    <property type="project" value="TreeGrafter"/>
</dbReference>
<dbReference type="SMART" id="SM00100">
    <property type="entry name" value="cNMP"/>
    <property type="match status" value="1"/>
</dbReference>
<dbReference type="InterPro" id="IPR000595">
    <property type="entry name" value="cNMP-bd_dom"/>
</dbReference>
<keyword evidence="5" id="KW-1185">Reference proteome</keyword>
<dbReference type="GO" id="GO:0005249">
    <property type="term" value="F:voltage-gated potassium channel activity"/>
    <property type="evidence" value="ECO:0007669"/>
    <property type="project" value="TreeGrafter"/>
</dbReference>
<proteinExistence type="predicted"/>
<feature type="transmembrane region" description="Helical" evidence="2">
    <location>
        <begin position="256"/>
        <end position="276"/>
    </location>
</feature>
<feature type="transmembrane region" description="Helical" evidence="2">
    <location>
        <begin position="161"/>
        <end position="184"/>
    </location>
</feature>
<keyword evidence="2" id="KW-0472">Membrane</keyword>
<accession>A0A8S1LQL9</accession>
<dbReference type="Proteomes" id="UP000692954">
    <property type="component" value="Unassembled WGS sequence"/>
</dbReference>
<evidence type="ECO:0000256" key="2">
    <source>
        <dbReference type="SAM" id="Phobius"/>
    </source>
</evidence>
<evidence type="ECO:0000313" key="5">
    <source>
        <dbReference type="Proteomes" id="UP000692954"/>
    </source>
</evidence>
<dbReference type="PROSITE" id="PS50042">
    <property type="entry name" value="CNMP_BINDING_3"/>
    <property type="match status" value="1"/>
</dbReference>
<protein>
    <recommendedName>
        <fullName evidence="3">Cyclic nucleotide-binding domain-containing protein</fullName>
    </recommendedName>
</protein>
<feature type="compositionally biased region" description="Polar residues" evidence="1">
    <location>
        <begin position="760"/>
        <end position="776"/>
    </location>
</feature>
<dbReference type="GO" id="GO:0098855">
    <property type="term" value="C:HCN channel complex"/>
    <property type="evidence" value="ECO:0007669"/>
    <property type="project" value="TreeGrafter"/>
</dbReference>
<reference evidence="4" key="1">
    <citation type="submission" date="2021-01" db="EMBL/GenBank/DDBJ databases">
        <authorList>
            <consortium name="Genoscope - CEA"/>
            <person name="William W."/>
        </authorList>
    </citation>
    <scope>NUCLEOTIDE SEQUENCE</scope>
</reference>
<dbReference type="PANTHER" id="PTHR45689:SF5">
    <property type="entry name" value="I[[H]] CHANNEL, ISOFORM E"/>
    <property type="match status" value="1"/>
</dbReference>
<dbReference type="Pfam" id="PF00027">
    <property type="entry name" value="cNMP_binding"/>
    <property type="match status" value="1"/>
</dbReference>
<comment type="caution">
    <text evidence="4">The sequence shown here is derived from an EMBL/GenBank/DDBJ whole genome shotgun (WGS) entry which is preliminary data.</text>
</comment>
<feature type="transmembrane region" description="Helical" evidence="2">
    <location>
        <begin position="230"/>
        <end position="250"/>
    </location>
</feature>
<organism evidence="4 5">
    <name type="scientific">Paramecium sonneborni</name>
    <dbReference type="NCBI Taxonomy" id="65129"/>
    <lineage>
        <taxon>Eukaryota</taxon>
        <taxon>Sar</taxon>
        <taxon>Alveolata</taxon>
        <taxon>Ciliophora</taxon>
        <taxon>Intramacronucleata</taxon>
        <taxon>Oligohymenophorea</taxon>
        <taxon>Peniculida</taxon>
        <taxon>Parameciidae</taxon>
        <taxon>Paramecium</taxon>
    </lineage>
</organism>
<feature type="transmembrane region" description="Helical" evidence="2">
    <location>
        <begin position="340"/>
        <end position="359"/>
    </location>
</feature>
<dbReference type="AlphaFoldDB" id="A0A8S1LQL9"/>
<dbReference type="InterPro" id="IPR013099">
    <property type="entry name" value="K_chnl_dom"/>
</dbReference>
<dbReference type="Pfam" id="PF07885">
    <property type="entry name" value="Ion_trans_2"/>
    <property type="match status" value="1"/>
</dbReference>
<name>A0A8S1LQL9_9CILI</name>
<dbReference type="InterPro" id="IPR051413">
    <property type="entry name" value="K/Na_HCN_channel"/>
</dbReference>
<gene>
    <name evidence="4" type="ORF">PSON_ATCC_30995.1.T0240224</name>
</gene>
<dbReference type="PANTHER" id="PTHR45689">
    <property type="entry name" value="I[[H]] CHANNEL, ISOFORM E"/>
    <property type="match status" value="1"/>
</dbReference>
<feature type="transmembrane region" description="Helical" evidence="2">
    <location>
        <begin position="190"/>
        <end position="209"/>
    </location>
</feature>
<feature type="transmembrane region" description="Helical" evidence="2">
    <location>
        <begin position="297"/>
        <end position="320"/>
    </location>
</feature>